<sequence length="259" mass="27377">MSEDKPVRDEGVPSDAAAPDVEAVPAGAEPVPVTDDPAAVPVAPSAEGPAEPETPEAEAPGAAAPAPASTHQVVYVETAPPPRKRGNRVIGVLLAVLGAVVFAAVYAVVAALIYFLGGDAFFGDRFGTFVSSALFWAPILVFVLAFILEVVIVNRAGWAAHVFGSLLLAFVVYFASIGLLLLVGNVFTHQNLAFSAVALVPQVIAAAVIAREVAIWFGLAIAARGRRVRARNTQTREQYDRELAEKRAQYENRPAERVE</sequence>
<evidence type="ECO:0000256" key="1">
    <source>
        <dbReference type="SAM" id="MobiDB-lite"/>
    </source>
</evidence>
<keyword evidence="2" id="KW-1133">Transmembrane helix</keyword>
<protein>
    <submittedName>
        <fullName evidence="3">Uncharacterized protein</fullName>
    </submittedName>
</protein>
<proteinExistence type="predicted"/>
<feature type="compositionally biased region" description="Low complexity" evidence="1">
    <location>
        <begin position="13"/>
        <end position="68"/>
    </location>
</feature>
<feature type="transmembrane region" description="Helical" evidence="2">
    <location>
        <begin position="199"/>
        <end position="222"/>
    </location>
</feature>
<gene>
    <name evidence="3" type="ORF">GCM10025881_24650</name>
</gene>
<reference evidence="4" key="1">
    <citation type="journal article" date="2019" name="Int. J. Syst. Evol. Microbiol.">
        <title>The Global Catalogue of Microorganisms (GCM) 10K type strain sequencing project: providing services to taxonomists for standard genome sequencing and annotation.</title>
        <authorList>
            <consortium name="The Broad Institute Genomics Platform"/>
            <consortium name="The Broad Institute Genome Sequencing Center for Infectious Disease"/>
            <person name="Wu L."/>
            <person name="Ma J."/>
        </authorList>
    </citation>
    <scope>NUCLEOTIDE SEQUENCE [LARGE SCALE GENOMIC DNA]</scope>
    <source>
        <strain evidence="4">NBRC 108894</strain>
    </source>
</reference>
<accession>A0ABQ6K7C1</accession>
<comment type="caution">
    <text evidence="3">The sequence shown here is derived from an EMBL/GenBank/DDBJ whole genome shotgun (WGS) entry which is preliminary data.</text>
</comment>
<keyword evidence="4" id="KW-1185">Reference proteome</keyword>
<feature type="compositionally biased region" description="Basic and acidic residues" evidence="1">
    <location>
        <begin position="1"/>
        <end position="11"/>
    </location>
</feature>
<feature type="transmembrane region" description="Helical" evidence="2">
    <location>
        <begin position="89"/>
        <end position="115"/>
    </location>
</feature>
<evidence type="ECO:0000256" key="2">
    <source>
        <dbReference type="SAM" id="Phobius"/>
    </source>
</evidence>
<organism evidence="3 4">
    <name type="scientific">Pseudolysinimonas kribbensis</name>
    <dbReference type="NCBI Taxonomy" id="433641"/>
    <lineage>
        <taxon>Bacteria</taxon>
        <taxon>Bacillati</taxon>
        <taxon>Actinomycetota</taxon>
        <taxon>Actinomycetes</taxon>
        <taxon>Micrococcales</taxon>
        <taxon>Microbacteriaceae</taxon>
        <taxon>Pseudolysinimonas</taxon>
    </lineage>
</organism>
<feature type="transmembrane region" description="Helical" evidence="2">
    <location>
        <begin position="135"/>
        <end position="154"/>
    </location>
</feature>
<keyword evidence="2" id="KW-0812">Transmembrane</keyword>
<dbReference type="EMBL" id="BSVB01000001">
    <property type="protein sequence ID" value="GMA95641.1"/>
    <property type="molecule type" value="Genomic_DNA"/>
</dbReference>
<dbReference type="RefSeq" id="WP_284254373.1">
    <property type="nucleotide sequence ID" value="NZ_BAAAQO010000002.1"/>
</dbReference>
<evidence type="ECO:0000313" key="4">
    <source>
        <dbReference type="Proteomes" id="UP001157034"/>
    </source>
</evidence>
<feature type="transmembrane region" description="Helical" evidence="2">
    <location>
        <begin position="166"/>
        <end position="187"/>
    </location>
</feature>
<evidence type="ECO:0000313" key="3">
    <source>
        <dbReference type="EMBL" id="GMA95641.1"/>
    </source>
</evidence>
<dbReference type="Proteomes" id="UP001157034">
    <property type="component" value="Unassembled WGS sequence"/>
</dbReference>
<name>A0ABQ6K7C1_9MICO</name>
<feature type="region of interest" description="Disordered" evidence="1">
    <location>
        <begin position="1"/>
        <end position="68"/>
    </location>
</feature>
<keyword evidence="2" id="KW-0472">Membrane</keyword>